<comment type="subunit">
    <text evidence="4">Part of a SCF (SKP1-cullin-F-box) protein ligase complex.</text>
</comment>
<dbReference type="GO" id="GO:0009867">
    <property type="term" value="P:jasmonic acid mediated signaling pathway"/>
    <property type="evidence" value="ECO:0007669"/>
    <property type="project" value="UniProtKB-ARBA"/>
</dbReference>
<dbReference type="GO" id="GO:0006511">
    <property type="term" value="P:ubiquitin-dependent protein catabolic process"/>
    <property type="evidence" value="ECO:0007669"/>
    <property type="project" value="InterPro"/>
</dbReference>
<dbReference type="Gene3D" id="3.30.710.10">
    <property type="entry name" value="Potassium Channel Kv1.1, Chain A"/>
    <property type="match status" value="1"/>
</dbReference>
<dbReference type="InterPro" id="IPR016897">
    <property type="entry name" value="SKP1"/>
</dbReference>
<dbReference type="STRING" id="180498.A0A067KA52"/>
<comment type="function">
    <text evidence="4">Involved in ubiquitination and subsequent proteasomal degradation of target proteins. Together with CUL1, RBX1 and a F-box protein, it forms a SCF E3 ubiquitin ligase complex. The functional specificity of this complex depends on the type of F-box protein. In the SCF complex, it serves as an adapter that links the F-box protein to CUL1.</text>
</comment>
<dbReference type="Pfam" id="PF03931">
    <property type="entry name" value="Skp1_POZ"/>
    <property type="match status" value="1"/>
</dbReference>
<evidence type="ECO:0000259" key="5">
    <source>
        <dbReference type="Pfam" id="PF01466"/>
    </source>
</evidence>
<organism evidence="7 8">
    <name type="scientific">Jatropha curcas</name>
    <name type="common">Barbados nut</name>
    <dbReference type="NCBI Taxonomy" id="180498"/>
    <lineage>
        <taxon>Eukaryota</taxon>
        <taxon>Viridiplantae</taxon>
        <taxon>Streptophyta</taxon>
        <taxon>Embryophyta</taxon>
        <taxon>Tracheophyta</taxon>
        <taxon>Spermatophyta</taxon>
        <taxon>Magnoliopsida</taxon>
        <taxon>eudicotyledons</taxon>
        <taxon>Gunneridae</taxon>
        <taxon>Pentapetalae</taxon>
        <taxon>rosids</taxon>
        <taxon>fabids</taxon>
        <taxon>Malpighiales</taxon>
        <taxon>Euphorbiaceae</taxon>
        <taxon>Crotonoideae</taxon>
        <taxon>Jatropheae</taxon>
        <taxon>Jatropha</taxon>
    </lineage>
</organism>
<reference evidence="7 8" key="1">
    <citation type="journal article" date="2014" name="PLoS ONE">
        <title>Global Analysis of Gene Expression Profiles in Physic Nut (Jatropha curcas L.) Seedlings Exposed to Salt Stress.</title>
        <authorList>
            <person name="Zhang L."/>
            <person name="Zhang C."/>
            <person name="Wu P."/>
            <person name="Chen Y."/>
            <person name="Li M."/>
            <person name="Jiang H."/>
            <person name="Wu G."/>
        </authorList>
    </citation>
    <scope>NUCLEOTIDE SEQUENCE [LARGE SCALE GENOMIC DNA]</scope>
    <source>
        <strain evidence="8">cv. GZQX0401</strain>
        <tissue evidence="7">Young leaves</tissue>
    </source>
</reference>
<dbReference type="AlphaFoldDB" id="A0A067KA52"/>
<dbReference type="GO" id="GO:0016567">
    <property type="term" value="P:protein ubiquitination"/>
    <property type="evidence" value="ECO:0007669"/>
    <property type="project" value="UniProtKB-UniRule"/>
</dbReference>
<name>A0A067KA52_JATCU</name>
<dbReference type="InterPro" id="IPR001232">
    <property type="entry name" value="SKP1-like"/>
</dbReference>
<evidence type="ECO:0000313" key="8">
    <source>
        <dbReference type="Proteomes" id="UP000027138"/>
    </source>
</evidence>
<sequence>MESKQTITLKTFDNKLFEIEEAVAMEMITVKSFFDEFADNSSSSSKATIIPLPNVSSASLSLIITYIEDYLKLKSNPTDLKAYNAEFVKKQAGDIKELILAVNYLNIKYLLDLLSQAIADHINNKSVKYVRRYLGFENDFTPQEEARLREENASAYEGVDQD</sequence>
<dbReference type="PANTHER" id="PTHR11165">
    <property type="entry name" value="SKP1"/>
    <property type="match status" value="1"/>
</dbReference>
<proteinExistence type="inferred from homology"/>
<dbReference type="SUPFAM" id="SSF81382">
    <property type="entry name" value="Skp1 dimerisation domain-like"/>
    <property type="match status" value="1"/>
</dbReference>
<comment type="pathway">
    <text evidence="1 4">Protein modification; protein ubiquitination.</text>
</comment>
<dbReference type="SUPFAM" id="SSF54695">
    <property type="entry name" value="POZ domain"/>
    <property type="match status" value="1"/>
</dbReference>
<keyword evidence="3 4" id="KW-0833">Ubl conjugation pathway</keyword>
<protein>
    <recommendedName>
        <fullName evidence="4">SKP1-like protein</fullName>
    </recommendedName>
</protein>
<comment type="similarity">
    <text evidence="2 4">Belongs to the SKP1 family.</text>
</comment>
<keyword evidence="8" id="KW-1185">Reference proteome</keyword>
<evidence type="ECO:0000256" key="4">
    <source>
        <dbReference type="PIRNR" id="PIRNR028729"/>
    </source>
</evidence>
<evidence type="ECO:0000259" key="6">
    <source>
        <dbReference type="Pfam" id="PF03931"/>
    </source>
</evidence>
<evidence type="ECO:0000256" key="2">
    <source>
        <dbReference type="ARBA" id="ARBA00009993"/>
    </source>
</evidence>
<dbReference type="SMART" id="SM00512">
    <property type="entry name" value="Skp1"/>
    <property type="match status" value="1"/>
</dbReference>
<evidence type="ECO:0000313" key="7">
    <source>
        <dbReference type="EMBL" id="KDP33002.1"/>
    </source>
</evidence>
<gene>
    <name evidence="7" type="ORF">JCGZ_13033</name>
</gene>
<dbReference type="InterPro" id="IPR016073">
    <property type="entry name" value="Skp1_comp_POZ"/>
</dbReference>
<dbReference type="PIRSF" id="PIRSF028729">
    <property type="entry name" value="E3_ubiquit_lig_SCF_Skp"/>
    <property type="match status" value="1"/>
</dbReference>
<dbReference type="EMBL" id="KK914568">
    <property type="protein sequence ID" value="KDP33002.1"/>
    <property type="molecule type" value="Genomic_DNA"/>
</dbReference>
<dbReference type="UniPathway" id="UPA00143"/>
<dbReference type="InterPro" id="IPR016072">
    <property type="entry name" value="Skp1_comp_dimer"/>
</dbReference>
<feature type="domain" description="SKP1 component POZ" evidence="6">
    <location>
        <begin position="6"/>
        <end position="70"/>
    </location>
</feature>
<dbReference type="Pfam" id="PF01466">
    <property type="entry name" value="Skp1"/>
    <property type="match status" value="1"/>
</dbReference>
<dbReference type="OrthoDB" id="2342932at2759"/>
<dbReference type="InterPro" id="IPR011333">
    <property type="entry name" value="SKP1/BTB/POZ_sf"/>
</dbReference>
<evidence type="ECO:0000256" key="3">
    <source>
        <dbReference type="ARBA" id="ARBA00022786"/>
    </source>
</evidence>
<dbReference type="Proteomes" id="UP000027138">
    <property type="component" value="Unassembled WGS sequence"/>
</dbReference>
<evidence type="ECO:0000256" key="1">
    <source>
        <dbReference type="ARBA" id="ARBA00004906"/>
    </source>
</evidence>
<feature type="domain" description="SKP1 component dimerisation" evidence="5">
    <location>
        <begin position="108"/>
        <end position="154"/>
    </location>
</feature>
<accession>A0A067KA52</accession>
<dbReference type="InterPro" id="IPR036296">
    <property type="entry name" value="SKP1-like_dim_sf"/>
</dbReference>